<reference evidence="2 3" key="1">
    <citation type="journal article" date="2016" name="Genome Announc.">
        <title>Draft Whole-Genome Sequence of Trichoderma gamsii T6085, a Promising Biocontrol Agent of Fusarium Head Blight on Wheat.</title>
        <authorList>
            <person name="Baroncelli R."/>
            <person name="Zapparata A."/>
            <person name="Piaggeschi G."/>
            <person name="Sarrocco S."/>
            <person name="Vannacci G."/>
        </authorList>
    </citation>
    <scope>NUCLEOTIDE SEQUENCE [LARGE SCALE GENOMIC DNA]</scope>
    <source>
        <strain evidence="2 3">T6085</strain>
    </source>
</reference>
<dbReference type="InterPro" id="IPR029052">
    <property type="entry name" value="Metallo-depent_PP-like"/>
</dbReference>
<dbReference type="Proteomes" id="UP000054821">
    <property type="component" value="Unassembled WGS sequence"/>
</dbReference>
<dbReference type="InterPro" id="IPR004843">
    <property type="entry name" value="Calcineurin-like_PHP"/>
</dbReference>
<evidence type="ECO:0000313" key="3">
    <source>
        <dbReference type="Proteomes" id="UP000054821"/>
    </source>
</evidence>
<evidence type="ECO:0000259" key="1">
    <source>
        <dbReference type="Pfam" id="PF00149"/>
    </source>
</evidence>
<dbReference type="EMBL" id="JPDN02000022">
    <property type="protein sequence ID" value="PON24675.1"/>
    <property type="molecule type" value="Genomic_DNA"/>
</dbReference>
<feature type="domain" description="Calcineurin-like phosphoesterase" evidence="1">
    <location>
        <begin position="4"/>
        <end position="251"/>
    </location>
</feature>
<dbReference type="GeneID" id="29981720"/>
<gene>
    <name evidence="2" type="ORF">TGAM01_v206605</name>
</gene>
<accession>A0A2P4ZK86</accession>
<proteinExistence type="predicted"/>
<organism evidence="2 3">
    <name type="scientific">Trichoderma gamsii</name>
    <dbReference type="NCBI Taxonomy" id="398673"/>
    <lineage>
        <taxon>Eukaryota</taxon>
        <taxon>Fungi</taxon>
        <taxon>Dikarya</taxon>
        <taxon>Ascomycota</taxon>
        <taxon>Pezizomycotina</taxon>
        <taxon>Sordariomycetes</taxon>
        <taxon>Hypocreomycetidae</taxon>
        <taxon>Hypocreales</taxon>
        <taxon>Hypocreaceae</taxon>
        <taxon>Trichoderma</taxon>
    </lineage>
</organism>
<dbReference type="STRING" id="398673.A0A2P4ZK86"/>
<dbReference type="Pfam" id="PF00149">
    <property type="entry name" value="Metallophos"/>
    <property type="match status" value="1"/>
</dbReference>
<protein>
    <recommendedName>
        <fullName evidence="1">Calcineurin-like phosphoesterase domain-containing protein</fullName>
    </recommendedName>
</protein>
<dbReference type="InterPro" id="IPR052963">
    <property type="entry name" value="Pantetheine_PDE"/>
</dbReference>
<comment type="caution">
    <text evidence="2">The sequence shown here is derived from an EMBL/GenBank/DDBJ whole genome shotgun (WGS) entry which is preliminary data.</text>
</comment>
<evidence type="ECO:0000313" key="2">
    <source>
        <dbReference type="EMBL" id="PON24675.1"/>
    </source>
</evidence>
<dbReference type="PANTHER" id="PTHR36492:SF2">
    <property type="entry name" value="[ACYL-CARRIER-PROTEIN] PHOSPHODIESTERASE PPTH"/>
    <property type="match status" value="1"/>
</dbReference>
<keyword evidence="3" id="KW-1185">Reference proteome</keyword>
<dbReference type="RefSeq" id="XP_018664952.1">
    <property type="nucleotide sequence ID" value="XM_018801637.1"/>
</dbReference>
<dbReference type="PANTHER" id="PTHR36492">
    <property type="match status" value="1"/>
</dbReference>
<name>A0A2P4ZK86_9HYPO</name>
<dbReference type="SUPFAM" id="SSF56300">
    <property type="entry name" value="Metallo-dependent phosphatases"/>
    <property type="match status" value="1"/>
</dbReference>
<dbReference type="GO" id="GO:0016787">
    <property type="term" value="F:hydrolase activity"/>
    <property type="evidence" value="ECO:0007669"/>
    <property type="project" value="InterPro"/>
</dbReference>
<dbReference type="Gene3D" id="3.60.21.10">
    <property type="match status" value="1"/>
</dbReference>
<dbReference type="AlphaFoldDB" id="A0A2P4ZK86"/>
<sequence length="308" mass="35420">MAKLYGISDLHVAYPLNASQWDLLQPKPPGSGLILAGDIGESATHLINVFERAKACFTHVFWVPGNHELYSVSPSVAKHPADNLRGEAKYNALVELARQYGVLTPEDDWMLWRRSDGVNVVIALIFTLYDYSFRPDDVSREGALDWAMEDNVWATDEALLHPDPYESRDEWCTALCERWEQKFSEYSARYPNTKFVIVNHWPLREDLVYIPKIPRFSLWCGTKRTQDWAEPGRFGADYGGAQVVVSGHLHVRRTDVKEGVRYEEVSLGYPRHWEMARDERKGVNEMLREILPGNESVTEGQRVWRPRG</sequence>